<dbReference type="CDD" id="cd00093">
    <property type="entry name" value="HTH_XRE"/>
    <property type="match status" value="1"/>
</dbReference>
<dbReference type="Pfam" id="PF01381">
    <property type="entry name" value="HTH_3"/>
    <property type="match status" value="1"/>
</dbReference>
<dbReference type="InterPro" id="IPR010982">
    <property type="entry name" value="Lambda_DNA-bd_dom_sf"/>
</dbReference>
<dbReference type="SUPFAM" id="SSF47413">
    <property type="entry name" value="lambda repressor-like DNA-binding domains"/>
    <property type="match status" value="1"/>
</dbReference>
<evidence type="ECO:0000259" key="2">
    <source>
        <dbReference type="PROSITE" id="PS50943"/>
    </source>
</evidence>
<dbReference type="PANTHER" id="PTHR43236">
    <property type="entry name" value="ANTITOXIN HIGA1"/>
    <property type="match status" value="1"/>
</dbReference>
<evidence type="ECO:0000256" key="1">
    <source>
        <dbReference type="ARBA" id="ARBA00007227"/>
    </source>
</evidence>
<dbReference type="EMBL" id="JAQPOK010000088">
    <property type="protein sequence ID" value="MDJ1179548.1"/>
    <property type="molecule type" value="Genomic_DNA"/>
</dbReference>
<dbReference type="InterPro" id="IPR010359">
    <property type="entry name" value="IrrE_HExxH"/>
</dbReference>
<accession>A0ABT7BK35</accession>
<protein>
    <submittedName>
        <fullName evidence="3">Helix-turn-helix domain-containing protein</fullName>
    </submittedName>
</protein>
<dbReference type="RefSeq" id="WP_283762854.1">
    <property type="nucleotide sequence ID" value="NZ_JAQPOK010000088.1"/>
</dbReference>
<dbReference type="InterPro" id="IPR001387">
    <property type="entry name" value="Cro/C1-type_HTH"/>
</dbReference>
<feature type="domain" description="HTH cro/C1-type" evidence="2">
    <location>
        <begin position="13"/>
        <end position="67"/>
    </location>
</feature>
<comment type="caution">
    <text evidence="3">The sequence shown here is derived from an EMBL/GenBank/DDBJ whole genome shotgun (WGS) entry which is preliminary data.</text>
</comment>
<evidence type="ECO:0000313" key="3">
    <source>
        <dbReference type="EMBL" id="MDJ1179548.1"/>
    </source>
</evidence>
<dbReference type="SMART" id="SM00530">
    <property type="entry name" value="HTH_XRE"/>
    <property type="match status" value="1"/>
</dbReference>
<evidence type="ECO:0000313" key="4">
    <source>
        <dbReference type="Proteomes" id="UP001231370"/>
    </source>
</evidence>
<dbReference type="InterPro" id="IPR052345">
    <property type="entry name" value="Rad_response_metalloprotease"/>
</dbReference>
<comment type="similarity">
    <text evidence="1">Belongs to the short-chain fatty acyl-CoA assimilation regulator (ScfR) family.</text>
</comment>
<dbReference type="Pfam" id="PF06114">
    <property type="entry name" value="Peptidase_M78"/>
    <property type="match status" value="1"/>
</dbReference>
<organism evidence="3 4">
    <name type="scientific">Roseofilum halophilum BLCC-M91</name>
    <dbReference type="NCBI Taxonomy" id="3022259"/>
    <lineage>
        <taxon>Bacteria</taxon>
        <taxon>Bacillati</taxon>
        <taxon>Cyanobacteriota</taxon>
        <taxon>Cyanophyceae</taxon>
        <taxon>Desertifilales</taxon>
        <taxon>Desertifilaceae</taxon>
        <taxon>Roseofilum</taxon>
        <taxon>Roseofilum halophilum</taxon>
    </lineage>
</organism>
<name>A0ABT7BK35_9CYAN</name>
<keyword evidence="4" id="KW-1185">Reference proteome</keyword>
<reference evidence="3 4" key="1">
    <citation type="submission" date="2023-01" db="EMBL/GenBank/DDBJ databases">
        <title>Novel diversity within Roseofilum (Cyanobacteria; Desertifilaceae) from marine benthic mats with descriptions of four novel species.</title>
        <authorList>
            <person name="Wang Y."/>
            <person name="Berthold D.E."/>
            <person name="Hu J."/>
            <person name="Lefler F.W."/>
            <person name="Laughinghouse H.D. IV."/>
        </authorList>
    </citation>
    <scope>NUCLEOTIDE SEQUENCE [LARGE SCALE GENOMIC DNA]</scope>
    <source>
        <strain evidence="3 4">BLCC-M91</strain>
    </source>
</reference>
<dbReference type="PROSITE" id="PS50943">
    <property type="entry name" value="HTH_CROC1"/>
    <property type="match status" value="1"/>
</dbReference>
<dbReference type="PANTHER" id="PTHR43236:SF1">
    <property type="entry name" value="BLL7220 PROTEIN"/>
    <property type="match status" value="1"/>
</dbReference>
<gene>
    <name evidence="3" type="ORF">PJF56_11800</name>
</gene>
<dbReference type="Gene3D" id="1.10.10.2910">
    <property type="match status" value="1"/>
</dbReference>
<dbReference type="Gene3D" id="1.10.260.40">
    <property type="entry name" value="lambda repressor-like DNA-binding domains"/>
    <property type="match status" value="1"/>
</dbReference>
<dbReference type="Proteomes" id="UP001231370">
    <property type="component" value="Unassembled WGS sequence"/>
</dbReference>
<sequence>MSHQPELLLGRSLRQARELAQLSQTEAAQKLRITPAALSQYESGKRRIEALILDRLAHLYGVPVTYFFDDNNHQNPLPHWETHLRRMAQDLSPEAKAGITQLIQIIHQLEQLYQITHTPLPVNGDRPLHHPFPPLSQSQYSNDQIAQYAQKVRRHFNLGMAPLHYLKTFLETQGYPVFSVPLGGGNNSLTGLFLCHPTLGAILVINEKQSYTRFPFLLSHEIAHCFFHWDRYAVLCPLNSNDPQEQFADRFASYFLIPPEGLQELLDTMGIKTVKYPEEVIHIARYFGVSYGDTLHRLGGDRKLGVSKEHFKGVKPVALATSLGYSYLPNSFEIRPLPPEERLPRIFLELSHKALNQNLLSLRRVAEILGISDLELEDRLNEESLEVPEEIYA</sequence>
<proteinExistence type="inferred from homology"/>